<dbReference type="AlphaFoldDB" id="Q4THV8"/>
<dbReference type="Pfam" id="PF07679">
    <property type="entry name" value="I-set"/>
    <property type="match status" value="1"/>
</dbReference>
<feature type="non-terminal residue" evidence="3">
    <location>
        <position position="1"/>
    </location>
</feature>
<dbReference type="InterPro" id="IPR007110">
    <property type="entry name" value="Ig-like_dom"/>
</dbReference>
<evidence type="ECO:0000256" key="1">
    <source>
        <dbReference type="ARBA" id="ARBA00023319"/>
    </source>
</evidence>
<comment type="caution">
    <text evidence="3">The sequence shown here is derived from an EMBL/GenBank/DDBJ whole genome shotgun (WGS) entry which is preliminary data.</text>
</comment>
<feature type="non-terminal residue" evidence="3">
    <location>
        <position position="151"/>
    </location>
</feature>
<sequence length="151" mass="16399">APEAPGTGGGDVTEHTTILHLRHVTFAHEGRYQCIITNHFGSTYSSKARLIVNVLPSFIKTPRDSTIRTGHTARLECAAEGHPAPQIAWQKDGGTDFPAARERRMHVMPDDDVFFIMDVKPEDMGLYSCTARNTAGTVSANATLTVLGKPP</sequence>
<dbReference type="CDD" id="cd05763">
    <property type="entry name" value="IgI_LRIG1-like"/>
    <property type="match status" value="1"/>
</dbReference>
<dbReference type="KEGG" id="tng:GSTEN00000347G001"/>
<dbReference type="PANTHER" id="PTHR10075">
    <property type="entry name" value="BASIGIN RELATED"/>
    <property type="match status" value="1"/>
</dbReference>
<proteinExistence type="predicted"/>
<reference evidence="3" key="2">
    <citation type="submission" date="2004-02" db="EMBL/GenBank/DDBJ databases">
        <authorList>
            <consortium name="Genoscope"/>
            <consortium name="Whitehead Institute Centre for Genome Research"/>
        </authorList>
    </citation>
    <scope>NUCLEOTIDE SEQUENCE</scope>
</reference>
<dbReference type="InterPro" id="IPR013098">
    <property type="entry name" value="Ig_I-set"/>
</dbReference>
<dbReference type="SMART" id="SM00409">
    <property type="entry name" value="IG"/>
    <property type="match status" value="2"/>
</dbReference>
<name>Q4THV8_TETNG</name>
<dbReference type="SUPFAM" id="SSF48726">
    <property type="entry name" value="Immunoglobulin"/>
    <property type="match status" value="2"/>
</dbReference>
<dbReference type="OrthoDB" id="5917255at2759"/>
<evidence type="ECO:0000313" key="3">
    <source>
        <dbReference type="EMBL" id="CAF87524.1"/>
    </source>
</evidence>
<dbReference type="InterPro" id="IPR013783">
    <property type="entry name" value="Ig-like_fold"/>
</dbReference>
<dbReference type="EMBL" id="CAAE01002631">
    <property type="protein sequence ID" value="CAF87524.1"/>
    <property type="molecule type" value="Genomic_DNA"/>
</dbReference>
<dbReference type="FunFam" id="2.60.40.10:FF:000150">
    <property type="entry name" value="Leucine rich repeats and immunoglobulin like domains 3"/>
    <property type="match status" value="1"/>
</dbReference>
<keyword evidence="1" id="KW-0393">Immunoglobulin domain</keyword>
<dbReference type="InterPro" id="IPR036179">
    <property type="entry name" value="Ig-like_dom_sf"/>
</dbReference>
<gene>
    <name evidence="3" type="ORF">GSTENG00000347001</name>
</gene>
<dbReference type="InterPro" id="IPR003598">
    <property type="entry name" value="Ig_sub2"/>
</dbReference>
<protein>
    <submittedName>
        <fullName evidence="3">(spotted green pufferfish) hypothetical protein</fullName>
    </submittedName>
</protein>
<evidence type="ECO:0000259" key="2">
    <source>
        <dbReference type="PROSITE" id="PS50835"/>
    </source>
</evidence>
<reference evidence="3" key="1">
    <citation type="journal article" date="2004" name="Nature">
        <title>Genome duplication in the teleost fish Tetraodon nigroviridis reveals the early vertebrate proto-karyotype.</title>
        <authorList>
            <person name="Jaillon O."/>
            <person name="Aury J.-M."/>
            <person name="Brunet F."/>
            <person name="Petit J.-L."/>
            <person name="Stange-Thomann N."/>
            <person name="Mauceli E."/>
            <person name="Bouneau L."/>
            <person name="Fischer C."/>
            <person name="Ozouf-Costaz C."/>
            <person name="Bernot A."/>
            <person name="Nicaud S."/>
            <person name="Jaffe D."/>
            <person name="Fisher S."/>
            <person name="Lutfalla G."/>
            <person name="Dossat C."/>
            <person name="Segurens B."/>
            <person name="Dasilva C."/>
            <person name="Salanoubat M."/>
            <person name="Levy M."/>
            <person name="Boudet N."/>
            <person name="Castellano S."/>
            <person name="Anthouard V."/>
            <person name="Jubin C."/>
            <person name="Castelli V."/>
            <person name="Katinka M."/>
            <person name="Vacherie B."/>
            <person name="Biemont C."/>
            <person name="Skalli Z."/>
            <person name="Cattolico L."/>
            <person name="Poulain J."/>
            <person name="De Berardinis V."/>
            <person name="Cruaud C."/>
            <person name="Duprat S."/>
            <person name="Brottier P."/>
            <person name="Coutanceau J.-P."/>
            <person name="Gouzy J."/>
            <person name="Parra G."/>
            <person name="Lardier G."/>
            <person name="Chapple C."/>
            <person name="McKernan K.J."/>
            <person name="McEwan P."/>
            <person name="Bosak S."/>
            <person name="Kellis M."/>
            <person name="Volff J.-N."/>
            <person name="Guigo R."/>
            <person name="Zody M.C."/>
            <person name="Mesirov J."/>
            <person name="Lindblad-Toh K."/>
            <person name="Birren B."/>
            <person name="Nusbaum C."/>
            <person name="Kahn D."/>
            <person name="Robinson-Rechavi M."/>
            <person name="Laudet V."/>
            <person name="Schachter V."/>
            <person name="Quetier F."/>
            <person name="Saurin W."/>
            <person name="Scarpelli C."/>
            <person name="Wincker P."/>
            <person name="Lander E.S."/>
            <person name="Weissenbach J."/>
            <person name="Roest Crollius H."/>
        </authorList>
    </citation>
    <scope>NUCLEOTIDE SEQUENCE [LARGE SCALE GENOMIC DNA]</scope>
</reference>
<dbReference type="InterPro" id="IPR003599">
    <property type="entry name" value="Ig_sub"/>
</dbReference>
<organism evidence="3">
    <name type="scientific">Tetraodon nigroviridis</name>
    <name type="common">Spotted green pufferfish</name>
    <name type="synonym">Chelonodon nigroviridis</name>
    <dbReference type="NCBI Taxonomy" id="99883"/>
    <lineage>
        <taxon>Eukaryota</taxon>
        <taxon>Metazoa</taxon>
        <taxon>Chordata</taxon>
        <taxon>Craniata</taxon>
        <taxon>Vertebrata</taxon>
        <taxon>Euteleostomi</taxon>
        <taxon>Actinopterygii</taxon>
        <taxon>Neopterygii</taxon>
        <taxon>Teleostei</taxon>
        <taxon>Neoteleostei</taxon>
        <taxon>Acanthomorphata</taxon>
        <taxon>Eupercaria</taxon>
        <taxon>Tetraodontiformes</taxon>
        <taxon>Tetradontoidea</taxon>
        <taxon>Tetraodontidae</taxon>
        <taxon>Tetraodon</taxon>
    </lineage>
</organism>
<dbReference type="SMART" id="SM00408">
    <property type="entry name" value="IGc2"/>
    <property type="match status" value="1"/>
</dbReference>
<dbReference type="Gene3D" id="2.60.40.10">
    <property type="entry name" value="Immunoglobulins"/>
    <property type="match status" value="2"/>
</dbReference>
<dbReference type="PANTHER" id="PTHR10075:SF14">
    <property type="entry name" value="CELL ADHESION MOLECULE DSCAM2-RELATED"/>
    <property type="match status" value="1"/>
</dbReference>
<dbReference type="PROSITE" id="PS50835">
    <property type="entry name" value="IG_LIKE"/>
    <property type="match status" value="1"/>
</dbReference>
<accession>Q4THV8</accession>
<feature type="domain" description="Ig-like" evidence="2">
    <location>
        <begin position="56"/>
        <end position="145"/>
    </location>
</feature>